<sequence length="250" mass="28034">MLGASIPYLFFEPDKPVDNKETEDLPAWAVEQCAISDLQGRGVQLKGGKKGEVIELSEVEAMVRAVVKDTAYEGEVNISMRLDTELSGKDERALDFVPRLFLGTLTLSQQQFALFTYDEMRALIGESNYTLMFLTAALPLLVDPLMYCLFRQAPEIFYGLIPSLKSEDSIVPLSISLVVAQALTPWIVYPMKLLLRRIKDQTYRDDELIASLSSEYAKGWSGVLCKHTVLHITRKGEEENVQDYGQVDAS</sequence>
<gene>
    <name evidence="1" type="ORF">QFC24_002178</name>
</gene>
<protein>
    <submittedName>
        <fullName evidence="1">Uncharacterized protein</fullName>
    </submittedName>
</protein>
<dbReference type="EMBL" id="JASBWV010000005">
    <property type="protein sequence ID" value="KAJ9126435.1"/>
    <property type="molecule type" value="Genomic_DNA"/>
</dbReference>
<dbReference type="Proteomes" id="UP001234202">
    <property type="component" value="Unassembled WGS sequence"/>
</dbReference>
<evidence type="ECO:0000313" key="1">
    <source>
        <dbReference type="EMBL" id="KAJ9126435.1"/>
    </source>
</evidence>
<organism evidence="1 2">
    <name type="scientific">Naganishia onofrii</name>
    <dbReference type="NCBI Taxonomy" id="1851511"/>
    <lineage>
        <taxon>Eukaryota</taxon>
        <taxon>Fungi</taxon>
        <taxon>Dikarya</taxon>
        <taxon>Basidiomycota</taxon>
        <taxon>Agaricomycotina</taxon>
        <taxon>Tremellomycetes</taxon>
        <taxon>Filobasidiales</taxon>
        <taxon>Filobasidiaceae</taxon>
        <taxon>Naganishia</taxon>
    </lineage>
</organism>
<proteinExistence type="predicted"/>
<reference evidence="1" key="1">
    <citation type="submission" date="2023-04" db="EMBL/GenBank/DDBJ databases">
        <title>Draft Genome sequencing of Naganishia species isolated from polar environments using Oxford Nanopore Technology.</title>
        <authorList>
            <person name="Leo P."/>
            <person name="Venkateswaran K."/>
        </authorList>
    </citation>
    <scope>NUCLEOTIDE SEQUENCE</scope>
    <source>
        <strain evidence="1">DBVPG 5303</strain>
    </source>
</reference>
<evidence type="ECO:0000313" key="2">
    <source>
        <dbReference type="Proteomes" id="UP001234202"/>
    </source>
</evidence>
<name>A0ACC2XSV5_9TREE</name>
<keyword evidence="2" id="KW-1185">Reference proteome</keyword>
<accession>A0ACC2XSV5</accession>
<comment type="caution">
    <text evidence="1">The sequence shown here is derived from an EMBL/GenBank/DDBJ whole genome shotgun (WGS) entry which is preliminary data.</text>
</comment>